<sequence length="60" mass="6559">MQADLDKKRLALLWRNLGSTSARSFGGRDTSTSAKKKEEVILPRSVGKINPSMVRALSKG</sequence>
<evidence type="ECO:0000313" key="1">
    <source>
        <dbReference type="EMBL" id="CRL00140.1"/>
    </source>
</evidence>
<reference evidence="1 2" key="1">
    <citation type="submission" date="2015-04" db="EMBL/GenBank/DDBJ databases">
        <authorList>
            <person name="Syromyatnikov M.Y."/>
            <person name="Popov V.N."/>
        </authorList>
    </citation>
    <scope>NUCLEOTIDE SEQUENCE [LARGE SCALE GENOMIC DNA]</scope>
</reference>
<name>A0A1J1IKS0_9DIPT</name>
<gene>
    <name evidence="1" type="ORF">CLUMA_CG013417</name>
</gene>
<dbReference type="EMBL" id="CVRI01000054">
    <property type="protein sequence ID" value="CRL00140.1"/>
    <property type="molecule type" value="Genomic_DNA"/>
</dbReference>
<evidence type="ECO:0000313" key="2">
    <source>
        <dbReference type="Proteomes" id="UP000183832"/>
    </source>
</evidence>
<keyword evidence="2" id="KW-1185">Reference proteome</keyword>
<accession>A0A1J1IKS0</accession>
<dbReference type="AlphaFoldDB" id="A0A1J1IKS0"/>
<protein>
    <submittedName>
        <fullName evidence="1">CLUMA_CG013417, isoform A</fullName>
    </submittedName>
</protein>
<organism evidence="1 2">
    <name type="scientific">Clunio marinus</name>
    <dbReference type="NCBI Taxonomy" id="568069"/>
    <lineage>
        <taxon>Eukaryota</taxon>
        <taxon>Metazoa</taxon>
        <taxon>Ecdysozoa</taxon>
        <taxon>Arthropoda</taxon>
        <taxon>Hexapoda</taxon>
        <taxon>Insecta</taxon>
        <taxon>Pterygota</taxon>
        <taxon>Neoptera</taxon>
        <taxon>Endopterygota</taxon>
        <taxon>Diptera</taxon>
        <taxon>Nematocera</taxon>
        <taxon>Chironomoidea</taxon>
        <taxon>Chironomidae</taxon>
        <taxon>Clunio</taxon>
    </lineage>
</organism>
<dbReference type="Proteomes" id="UP000183832">
    <property type="component" value="Unassembled WGS sequence"/>
</dbReference>
<proteinExistence type="predicted"/>